<sequence length="61" mass="7224">MFKEKEIIDKVINLLKPSFEDQENFAIIPFCEYSEDRESFMVVIGVDNITQVNQRTRRLSV</sequence>
<proteinExistence type="predicted"/>
<reference evidence="1" key="1">
    <citation type="journal article" date="2021" name="Proc. Natl. Acad. Sci. U.S.A.">
        <title>A Catalog of Tens of Thousands of Viruses from Human Metagenomes Reveals Hidden Associations with Chronic Diseases.</title>
        <authorList>
            <person name="Tisza M.J."/>
            <person name="Buck C.B."/>
        </authorList>
    </citation>
    <scope>NUCLEOTIDE SEQUENCE</scope>
    <source>
        <strain evidence="1">Ct8ME27</strain>
    </source>
</reference>
<evidence type="ECO:0000313" key="1">
    <source>
        <dbReference type="EMBL" id="DAD90240.1"/>
    </source>
</evidence>
<name>A0A8S5N7M4_9CAUD</name>
<organism evidence="1">
    <name type="scientific">Myoviridae sp. ct8ME27</name>
    <dbReference type="NCBI Taxonomy" id="2826622"/>
    <lineage>
        <taxon>Viruses</taxon>
        <taxon>Duplodnaviria</taxon>
        <taxon>Heunggongvirae</taxon>
        <taxon>Uroviricota</taxon>
        <taxon>Caudoviricetes</taxon>
    </lineage>
</organism>
<accession>A0A8S5N7M4</accession>
<dbReference type="EMBL" id="BK015080">
    <property type="protein sequence ID" value="DAD90240.1"/>
    <property type="molecule type" value="Genomic_DNA"/>
</dbReference>
<protein>
    <submittedName>
        <fullName evidence="1">Uncharacterized protein</fullName>
    </submittedName>
</protein>